<dbReference type="Proteomes" id="UP000531231">
    <property type="component" value="Unassembled WGS sequence"/>
</dbReference>
<feature type="domain" description="Phosphatidic acid phosphatase type 2/haloperoxidase" evidence="2">
    <location>
        <begin position="117"/>
        <end position="241"/>
    </location>
</feature>
<comment type="caution">
    <text evidence="3">The sequence shown here is derived from an EMBL/GenBank/DDBJ whole genome shotgun (WGS) entry which is preliminary data.</text>
</comment>
<feature type="transmembrane region" description="Helical" evidence="1">
    <location>
        <begin position="115"/>
        <end position="136"/>
    </location>
</feature>
<keyword evidence="1" id="KW-1133">Transmembrane helix</keyword>
<dbReference type="InterPro" id="IPR036938">
    <property type="entry name" value="PAP2/HPO_sf"/>
</dbReference>
<dbReference type="RefSeq" id="WP_151158612.1">
    <property type="nucleotide sequence ID" value="NZ_JACHIL010000001.1"/>
</dbReference>
<evidence type="ECO:0000313" key="4">
    <source>
        <dbReference type="Proteomes" id="UP000531231"/>
    </source>
</evidence>
<keyword evidence="1" id="KW-0812">Transmembrane</keyword>
<sequence>MGINNNLPALIRSSAGSLHGNVSAIRHGNYRLNILIRLAVIVSFIFMVIPVIDITVSGWFADRAGQFPLHENRFLLTLRDLHRTLPAIIVPALLACLILQGLFNRRWLPAPHKLLYILSVYAIGAAAIVHGLKYLVGRARPNEIMEFGGSSFFSPAWQIAKSCQSSCSFPSGESASAMAMLAIPLVLGGANRVLLLIITGFAALVFSLNRLVMGAHFLSDITLSWLFVAITMAWFWPVFQRHGDRIDSFIFKIGQCIRNRGFVWLAPVAMICSGQGLHQSIF</sequence>
<dbReference type="SUPFAM" id="SSF48317">
    <property type="entry name" value="Acid phosphatase/Vanadium-dependent haloperoxidase"/>
    <property type="match status" value="1"/>
</dbReference>
<evidence type="ECO:0000259" key="2">
    <source>
        <dbReference type="Pfam" id="PF01569"/>
    </source>
</evidence>
<dbReference type="Gene3D" id="1.20.144.10">
    <property type="entry name" value="Phosphatidic acid phosphatase type 2/haloperoxidase"/>
    <property type="match status" value="1"/>
</dbReference>
<protein>
    <submittedName>
        <fullName evidence="3">Membrane-associated PAP2 superfamily phosphatase</fullName>
    </submittedName>
</protein>
<dbReference type="Pfam" id="PF01569">
    <property type="entry name" value="PAP2"/>
    <property type="match status" value="1"/>
</dbReference>
<dbReference type="EMBL" id="JACHIL010000001">
    <property type="protein sequence ID" value="MBB5090035.1"/>
    <property type="molecule type" value="Genomic_DNA"/>
</dbReference>
<organism evidence="3 4">
    <name type="scientific">Pseudochrobactrum saccharolyticum</name>
    <dbReference type="NCBI Taxonomy" id="354352"/>
    <lineage>
        <taxon>Bacteria</taxon>
        <taxon>Pseudomonadati</taxon>
        <taxon>Pseudomonadota</taxon>
        <taxon>Alphaproteobacteria</taxon>
        <taxon>Hyphomicrobiales</taxon>
        <taxon>Brucellaceae</taxon>
        <taxon>Pseudochrobactrum</taxon>
    </lineage>
</organism>
<keyword evidence="1" id="KW-0472">Membrane</keyword>
<dbReference type="InterPro" id="IPR000326">
    <property type="entry name" value="PAP2/HPO"/>
</dbReference>
<accession>A0A7W8AGZ1</accession>
<evidence type="ECO:0000313" key="3">
    <source>
        <dbReference type="EMBL" id="MBB5090035.1"/>
    </source>
</evidence>
<keyword evidence="4" id="KW-1185">Reference proteome</keyword>
<feature type="transmembrane region" description="Helical" evidence="1">
    <location>
        <begin position="81"/>
        <end position="103"/>
    </location>
</feature>
<feature type="transmembrane region" description="Helical" evidence="1">
    <location>
        <begin position="217"/>
        <end position="236"/>
    </location>
</feature>
<reference evidence="3 4" key="1">
    <citation type="submission" date="2020-08" db="EMBL/GenBank/DDBJ databases">
        <title>Genomic Encyclopedia of Type Strains, Phase IV (KMG-IV): sequencing the most valuable type-strain genomes for metagenomic binning, comparative biology and taxonomic classification.</title>
        <authorList>
            <person name="Goeker M."/>
        </authorList>
    </citation>
    <scope>NUCLEOTIDE SEQUENCE [LARGE SCALE GENOMIC DNA]</scope>
    <source>
        <strain evidence="3 4">DSM 25620</strain>
    </source>
</reference>
<evidence type="ECO:0000256" key="1">
    <source>
        <dbReference type="SAM" id="Phobius"/>
    </source>
</evidence>
<feature type="transmembrane region" description="Helical" evidence="1">
    <location>
        <begin position="178"/>
        <end position="205"/>
    </location>
</feature>
<feature type="transmembrane region" description="Helical" evidence="1">
    <location>
        <begin position="34"/>
        <end position="61"/>
    </location>
</feature>
<dbReference type="AlphaFoldDB" id="A0A7W8AGZ1"/>
<gene>
    <name evidence="3" type="ORF">HNQ68_000547</name>
</gene>
<name>A0A7W8AGZ1_9HYPH</name>
<proteinExistence type="predicted"/>